<reference evidence="1 2" key="1">
    <citation type="submission" date="2023-01" db="EMBL/GenBank/DDBJ databases">
        <title>Analysis of 21 Apiospora genomes using comparative genomics revels a genus with tremendous synthesis potential of carbohydrate active enzymes and secondary metabolites.</title>
        <authorList>
            <person name="Sorensen T."/>
        </authorList>
    </citation>
    <scope>NUCLEOTIDE SEQUENCE [LARGE SCALE GENOMIC DNA]</scope>
    <source>
        <strain evidence="1 2">CBS 83171</strain>
    </source>
</reference>
<name>A0ABR1UPA5_9PEZI</name>
<evidence type="ECO:0008006" key="3">
    <source>
        <dbReference type="Google" id="ProtNLM"/>
    </source>
</evidence>
<evidence type="ECO:0000313" key="1">
    <source>
        <dbReference type="EMBL" id="KAK8060532.1"/>
    </source>
</evidence>
<evidence type="ECO:0000313" key="2">
    <source>
        <dbReference type="Proteomes" id="UP001446871"/>
    </source>
</evidence>
<protein>
    <recommendedName>
        <fullName evidence="3">Secreted protein</fullName>
    </recommendedName>
</protein>
<accession>A0ABR1UPA5</accession>
<sequence>MRVFSPPGSVILHLDVPVELPVATIREPEQHLLLLLVFEAATRKGLPEPTHQLAELSPPCLPPLLANKRSCEGKAPLLLGRDARHLIEEALVSKQRQSLRCLPKTVMVPSSTARVVGAATSTTTVADTAVVVATANATTTTTTRHPRFRPWPPR</sequence>
<comment type="caution">
    <text evidence="1">The sequence shown here is derived from an EMBL/GenBank/DDBJ whole genome shotgun (WGS) entry which is preliminary data.</text>
</comment>
<organism evidence="1 2">
    <name type="scientific">Apiospora saccharicola</name>
    <dbReference type="NCBI Taxonomy" id="335842"/>
    <lineage>
        <taxon>Eukaryota</taxon>
        <taxon>Fungi</taxon>
        <taxon>Dikarya</taxon>
        <taxon>Ascomycota</taxon>
        <taxon>Pezizomycotina</taxon>
        <taxon>Sordariomycetes</taxon>
        <taxon>Xylariomycetidae</taxon>
        <taxon>Amphisphaeriales</taxon>
        <taxon>Apiosporaceae</taxon>
        <taxon>Apiospora</taxon>
    </lineage>
</organism>
<keyword evidence="2" id="KW-1185">Reference proteome</keyword>
<gene>
    <name evidence="1" type="ORF">PG996_010462</name>
</gene>
<proteinExistence type="predicted"/>
<dbReference type="EMBL" id="JAQQWM010000006">
    <property type="protein sequence ID" value="KAK8060532.1"/>
    <property type="molecule type" value="Genomic_DNA"/>
</dbReference>
<dbReference type="Proteomes" id="UP001446871">
    <property type="component" value="Unassembled WGS sequence"/>
</dbReference>